<feature type="binding site" evidence="12">
    <location>
        <position position="287"/>
    </location>
    <ligand>
        <name>Mg(2+)</name>
        <dbReference type="ChEBI" id="CHEBI:18420"/>
    </ligand>
</feature>
<evidence type="ECO:0000256" key="9">
    <source>
        <dbReference type="ARBA" id="ARBA00031306"/>
    </source>
</evidence>
<gene>
    <name evidence="13" type="ORF">CHUV0807_0309</name>
</gene>
<feature type="binding site" evidence="12">
    <location>
        <position position="283"/>
    </location>
    <ligand>
        <name>Mg(2+)</name>
        <dbReference type="ChEBI" id="CHEBI:18420"/>
    </ligand>
</feature>
<accession>A0A1C3H237</accession>
<keyword evidence="6 11" id="KW-0479">Metal-binding</keyword>
<comment type="similarity">
    <text evidence="1 11">Belongs to the ApbE family.</text>
</comment>
<dbReference type="GO" id="GO:0016740">
    <property type="term" value="F:transferase activity"/>
    <property type="evidence" value="ECO:0007669"/>
    <property type="project" value="UniProtKB-UniRule"/>
</dbReference>
<evidence type="ECO:0000256" key="4">
    <source>
        <dbReference type="ARBA" id="ARBA00022630"/>
    </source>
</evidence>
<dbReference type="InterPro" id="IPR024932">
    <property type="entry name" value="ApbE"/>
</dbReference>
<sequence>MATALLLAACGEKTGGETSKLTGETMGTTWHVSIAQKLDAPAQAALQQRIDSALEAVNDSMSTYREQSELMRYNHNPATTPQPVSDGLRRVIGKALEISGQSDGVYDITVGPLVNLWGFGPVKRQDKPADSEIAAALQHVGYHKLQLGEAGLAKSDPQIFIDLSSIAKGYGVDVVAETLLDGGYTNFIVEIGGEVRASGSKYGAPWRVGIERPEQGLATGEGVENIIAMNEKLPAMATSGNYRQYAERGGEMAYHIVDPRDGRSHSSRLLSATVLAADCMTADGYATALMVLGDEKALEFADRYGLAAELILAGDDKQPFIIERSRAFRAAVQEEKP</sequence>
<dbReference type="EC" id="2.7.1.180" evidence="2 11"/>
<dbReference type="PANTHER" id="PTHR30040:SF2">
    <property type="entry name" value="FAD:PROTEIN FMN TRANSFERASE"/>
    <property type="match status" value="1"/>
</dbReference>
<keyword evidence="13" id="KW-0449">Lipoprotein</keyword>
<dbReference type="Gene3D" id="3.10.520.10">
    <property type="entry name" value="ApbE-like domains"/>
    <property type="match status" value="1"/>
</dbReference>
<dbReference type="InterPro" id="IPR003374">
    <property type="entry name" value="ApbE-like_sf"/>
</dbReference>
<evidence type="ECO:0000256" key="8">
    <source>
        <dbReference type="ARBA" id="ARBA00022842"/>
    </source>
</evidence>
<evidence type="ECO:0000256" key="6">
    <source>
        <dbReference type="ARBA" id="ARBA00022723"/>
    </source>
</evidence>
<evidence type="ECO:0000256" key="11">
    <source>
        <dbReference type="PIRNR" id="PIRNR006268"/>
    </source>
</evidence>
<dbReference type="AlphaFoldDB" id="A0A1C3H237"/>
<keyword evidence="5 11" id="KW-0808">Transferase</keyword>
<evidence type="ECO:0000256" key="10">
    <source>
        <dbReference type="ARBA" id="ARBA00048540"/>
    </source>
</evidence>
<protein>
    <recommendedName>
        <fullName evidence="3 11">FAD:protein FMN transferase</fullName>
        <ecNumber evidence="2 11">2.7.1.180</ecNumber>
    </recommendedName>
    <alternativeName>
        <fullName evidence="9 11">Flavin transferase</fullName>
    </alternativeName>
</protein>
<dbReference type="SUPFAM" id="SSF143631">
    <property type="entry name" value="ApbE-like"/>
    <property type="match status" value="1"/>
</dbReference>
<dbReference type="Pfam" id="PF02424">
    <property type="entry name" value="ApbE"/>
    <property type="match status" value="1"/>
</dbReference>
<evidence type="ECO:0000256" key="12">
    <source>
        <dbReference type="PIRSR" id="PIRSR006268-2"/>
    </source>
</evidence>
<dbReference type="EMBL" id="FKLO01000016">
    <property type="protein sequence ID" value="SAM57532.1"/>
    <property type="molecule type" value="Genomic_DNA"/>
</dbReference>
<dbReference type="PANTHER" id="PTHR30040">
    <property type="entry name" value="THIAMINE BIOSYNTHESIS LIPOPROTEIN APBE"/>
    <property type="match status" value="1"/>
</dbReference>
<name>A0A1C3H237_9GAMM</name>
<evidence type="ECO:0000256" key="3">
    <source>
        <dbReference type="ARBA" id="ARBA00016337"/>
    </source>
</evidence>
<keyword evidence="8 11" id="KW-0460">Magnesium</keyword>
<evidence type="ECO:0000313" key="14">
    <source>
        <dbReference type="Proteomes" id="UP000190837"/>
    </source>
</evidence>
<comment type="cofactor">
    <cofactor evidence="12">
        <name>Mg(2+)</name>
        <dbReference type="ChEBI" id="CHEBI:18420"/>
    </cofactor>
    <cofactor evidence="12">
        <name>Mn(2+)</name>
        <dbReference type="ChEBI" id="CHEBI:29035"/>
    </cofactor>
    <text evidence="12">Magnesium. Can also use manganese.</text>
</comment>
<evidence type="ECO:0000256" key="5">
    <source>
        <dbReference type="ARBA" id="ARBA00022679"/>
    </source>
</evidence>
<comment type="catalytic activity">
    <reaction evidence="10 11">
        <text>L-threonyl-[protein] + FAD = FMN-L-threonyl-[protein] + AMP + H(+)</text>
        <dbReference type="Rhea" id="RHEA:36847"/>
        <dbReference type="Rhea" id="RHEA-COMP:11060"/>
        <dbReference type="Rhea" id="RHEA-COMP:11061"/>
        <dbReference type="ChEBI" id="CHEBI:15378"/>
        <dbReference type="ChEBI" id="CHEBI:30013"/>
        <dbReference type="ChEBI" id="CHEBI:57692"/>
        <dbReference type="ChEBI" id="CHEBI:74257"/>
        <dbReference type="ChEBI" id="CHEBI:456215"/>
        <dbReference type="EC" id="2.7.1.180"/>
    </reaction>
</comment>
<dbReference type="Proteomes" id="UP000190837">
    <property type="component" value="Unassembled WGS sequence"/>
</dbReference>
<evidence type="ECO:0000313" key="13">
    <source>
        <dbReference type="EMBL" id="SAM57532.1"/>
    </source>
</evidence>
<organism evidence="13 14">
    <name type="scientific">Cardiobacterium hominis</name>
    <dbReference type="NCBI Taxonomy" id="2718"/>
    <lineage>
        <taxon>Bacteria</taxon>
        <taxon>Pseudomonadati</taxon>
        <taxon>Pseudomonadota</taxon>
        <taxon>Gammaproteobacteria</taxon>
        <taxon>Cardiobacteriales</taxon>
        <taxon>Cardiobacteriaceae</taxon>
        <taxon>Cardiobacterium</taxon>
    </lineage>
</organism>
<evidence type="ECO:0000256" key="1">
    <source>
        <dbReference type="ARBA" id="ARBA00008282"/>
    </source>
</evidence>
<dbReference type="PIRSF" id="PIRSF006268">
    <property type="entry name" value="ApbE"/>
    <property type="match status" value="1"/>
</dbReference>
<reference evidence="14" key="1">
    <citation type="submission" date="2016-04" db="EMBL/GenBank/DDBJ databases">
        <authorList>
            <person name="Tagini F."/>
        </authorList>
    </citation>
    <scope>NUCLEOTIDE SEQUENCE [LARGE SCALE GENOMIC DNA]</scope>
    <source>
        <strain evidence="14">CHUV0807</strain>
    </source>
</reference>
<keyword evidence="7 11" id="KW-0274">FAD</keyword>
<evidence type="ECO:0000256" key="7">
    <source>
        <dbReference type="ARBA" id="ARBA00022827"/>
    </source>
</evidence>
<proteinExistence type="inferred from homology"/>
<evidence type="ECO:0000256" key="2">
    <source>
        <dbReference type="ARBA" id="ARBA00011955"/>
    </source>
</evidence>
<dbReference type="GO" id="GO:0046872">
    <property type="term" value="F:metal ion binding"/>
    <property type="evidence" value="ECO:0007669"/>
    <property type="project" value="UniProtKB-UniRule"/>
</dbReference>
<feature type="binding site" evidence="12">
    <location>
        <position position="165"/>
    </location>
    <ligand>
        <name>Mg(2+)</name>
        <dbReference type="ChEBI" id="CHEBI:18420"/>
    </ligand>
</feature>
<keyword evidence="4 11" id="KW-0285">Flavoprotein</keyword>